<protein>
    <recommendedName>
        <fullName evidence="5">MARVEL domain-containing protein</fullName>
    </recommendedName>
</protein>
<evidence type="ECO:0008006" key="5">
    <source>
        <dbReference type="Google" id="ProtNLM"/>
    </source>
</evidence>
<feature type="transmembrane region" description="Helical" evidence="2">
    <location>
        <begin position="7"/>
        <end position="28"/>
    </location>
</feature>
<feature type="transmembrane region" description="Helical" evidence="2">
    <location>
        <begin position="96"/>
        <end position="120"/>
    </location>
</feature>
<organism evidence="3 4">
    <name type="scientific">Pristionchus fissidentatus</name>
    <dbReference type="NCBI Taxonomy" id="1538716"/>
    <lineage>
        <taxon>Eukaryota</taxon>
        <taxon>Metazoa</taxon>
        <taxon>Ecdysozoa</taxon>
        <taxon>Nematoda</taxon>
        <taxon>Chromadorea</taxon>
        <taxon>Rhabditida</taxon>
        <taxon>Rhabditina</taxon>
        <taxon>Diplogasteromorpha</taxon>
        <taxon>Diplogasteroidea</taxon>
        <taxon>Neodiplogasteridae</taxon>
        <taxon>Pristionchus</taxon>
    </lineage>
</organism>
<dbReference type="Proteomes" id="UP001432322">
    <property type="component" value="Unassembled WGS sequence"/>
</dbReference>
<accession>A0AAV5V2L6</accession>
<keyword evidence="2" id="KW-0812">Transmembrane</keyword>
<keyword evidence="4" id="KW-1185">Reference proteome</keyword>
<proteinExistence type="predicted"/>
<evidence type="ECO:0000256" key="2">
    <source>
        <dbReference type="SAM" id="Phobius"/>
    </source>
</evidence>
<sequence>METGKSLKILLVASVAQIAGALFFLIIGGLTATQSASSNIILLAGIHSLFGIIIGISAVWNKNRCLLITVLVNSCIDIFLKTSLACRLIFVMNGSAFTWGLFTSCVIAIICDFVAYYSAYSAVKKIKKQMNQQQFAPQGYGTPSAGPGYPNPGSTSSGAPGQPGPNDGHAPTSPE</sequence>
<dbReference type="EMBL" id="BTSY01000002">
    <property type="protein sequence ID" value="GMT13052.1"/>
    <property type="molecule type" value="Genomic_DNA"/>
</dbReference>
<name>A0AAV5V2L6_9BILA</name>
<evidence type="ECO:0000313" key="4">
    <source>
        <dbReference type="Proteomes" id="UP001432322"/>
    </source>
</evidence>
<feature type="region of interest" description="Disordered" evidence="1">
    <location>
        <begin position="137"/>
        <end position="175"/>
    </location>
</feature>
<evidence type="ECO:0000313" key="3">
    <source>
        <dbReference type="EMBL" id="GMT13052.1"/>
    </source>
</evidence>
<evidence type="ECO:0000256" key="1">
    <source>
        <dbReference type="SAM" id="MobiDB-lite"/>
    </source>
</evidence>
<keyword evidence="2" id="KW-0472">Membrane</keyword>
<feature type="transmembrane region" description="Helical" evidence="2">
    <location>
        <begin position="67"/>
        <end position="90"/>
    </location>
</feature>
<dbReference type="AlphaFoldDB" id="A0AAV5V2L6"/>
<gene>
    <name evidence="3" type="ORF">PFISCL1PPCAC_4349</name>
</gene>
<reference evidence="3" key="1">
    <citation type="submission" date="2023-10" db="EMBL/GenBank/DDBJ databases">
        <title>Genome assembly of Pristionchus species.</title>
        <authorList>
            <person name="Yoshida K."/>
            <person name="Sommer R.J."/>
        </authorList>
    </citation>
    <scope>NUCLEOTIDE SEQUENCE</scope>
    <source>
        <strain evidence="3">RS5133</strain>
    </source>
</reference>
<feature type="transmembrane region" description="Helical" evidence="2">
    <location>
        <begin position="40"/>
        <end position="60"/>
    </location>
</feature>
<comment type="caution">
    <text evidence="3">The sequence shown here is derived from an EMBL/GenBank/DDBJ whole genome shotgun (WGS) entry which is preliminary data.</text>
</comment>
<keyword evidence="2" id="KW-1133">Transmembrane helix</keyword>